<evidence type="ECO:0000313" key="1">
    <source>
        <dbReference type="EMBL" id="PLN75459.1"/>
    </source>
</evidence>
<name>A0A2J5HF78_9EURO</name>
<accession>A0A2J5HF78</accession>
<dbReference type="EMBL" id="KZ559648">
    <property type="protein sequence ID" value="PLN75459.1"/>
    <property type="molecule type" value="Genomic_DNA"/>
</dbReference>
<sequence>MGPQAALTASIHPPFLPSFFFFLSPHLISSSSSPLFSLLSLSLLASSLFVSRFLSSTNSFIFIRSFPPYSPSPSLRPSLVIPFPPSFRLLRPSAPLPILAPPPIRIESFVGPDLFSLGLER</sequence>
<protein>
    <submittedName>
        <fullName evidence="1">Uncharacterized protein</fullName>
    </submittedName>
</protein>
<dbReference type="Proteomes" id="UP000235023">
    <property type="component" value="Unassembled WGS sequence"/>
</dbReference>
<evidence type="ECO:0000313" key="2">
    <source>
        <dbReference type="Proteomes" id="UP000235023"/>
    </source>
</evidence>
<keyword evidence="2" id="KW-1185">Reference proteome</keyword>
<dbReference type="AlphaFoldDB" id="A0A2J5HF78"/>
<proteinExistence type="predicted"/>
<reference evidence="2" key="1">
    <citation type="submission" date="2017-12" db="EMBL/GenBank/DDBJ databases">
        <authorList>
            <consortium name="DOE Joint Genome Institute"/>
            <person name="Mondo S.J."/>
            <person name="Kjaerbolling I."/>
            <person name="Vesth T.C."/>
            <person name="Frisvad J.C."/>
            <person name="Nybo J.L."/>
            <person name="Theobald S."/>
            <person name="Kuo A."/>
            <person name="Bowyer P."/>
            <person name="Matsuda Y."/>
            <person name="Lyhne E.K."/>
            <person name="Kogle M.E."/>
            <person name="Clum A."/>
            <person name="Lipzen A."/>
            <person name="Salamov A."/>
            <person name="Ngan C.Y."/>
            <person name="Daum C."/>
            <person name="Chiniquy J."/>
            <person name="Barry K."/>
            <person name="LaButti K."/>
            <person name="Haridas S."/>
            <person name="Simmons B.A."/>
            <person name="Magnuson J.K."/>
            <person name="Mortensen U.H."/>
            <person name="Larsen T.O."/>
            <person name="Grigoriev I.V."/>
            <person name="Baker S.E."/>
            <person name="Andersen M.R."/>
            <person name="Nordberg H.P."/>
            <person name="Cantor M.N."/>
            <person name="Hua S.X."/>
        </authorList>
    </citation>
    <scope>NUCLEOTIDE SEQUENCE [LARGE SCALE GENOMIC DNA]</scope>
    <source>
        <strain evidence="2">IBT 19404</strain>
    </source>
</reference>
<gene>
    <name evidence="1" type="ORF">BDW42DRAFT_37985</name>
</gene>
<organism evidence="1 2">
    <name type="scientific">Aspergillus taichungensis</name>
    <dbReference type="NCBI Taxonomy" id="482145"/>
    <lineage>
        <taxon>Eukaryota</taxon>
        <taxon>Fungi</taxon>
        <taxon>Dikarya</taxon>
        <taxon>Ascomycota</taxon>
        <taxon>Pezizomycotina</taxon>
        <taxon>Eurotiomycetes</taxon>
        <taxon>Eurotiomycetidae</taxon>
        <taxon>Eurotiales</taxon>
        <taxon>Aspergillaceae</taxon>
        <taxon>Aspergillus</taxon>
        <taxon>Aspergillus subgen. Circumdati</taxon>
    </lineage>
</organism>